<dbReference type="Proteomes" id="UP000266016">
    <property type="component" value="Unassembled WGS sequence"/>
</dbReference>
<evidence type="ECO:0000313" key="2">
    <source>
        <dbReference type="Proteomes" id="UP000266016"/>
    </source>
</evidence>
<sequence length="240" mass="27402">MRIFVQLIVVISISFLLGGCLYPQAEKLKSQVPYKAQIDMVQSAVDQFQEAEQGILPIDTKDAKTPIYHKYVIDFSKLSPKYMAEFPENAYESGGFFQYVLVNVENDPTVKLLDVRVAQKIQDLTLRLNAYRQANGYPPFKERLANHVFTLDYEKLGLKEAPTVTSPFSQKELSLIVDGEGEIYVDYTPDLYEALQKYEGEVKQGDDIREILVETSDFVPAYSLAYTINQERTTPVFLEQ</sequence>
<evidence type="ECO:0000313" key="1">
    <source>
        <dbReference type="EMBL" id="RID89245.1"/>
    </source>
</evidence>
<dbReference type="PROSITE" id="PS51257">
    <property type="entry name" value="PROKAR_LIPOPROTEIN"/>
    <property type="match status" value="1"/>
</dbReference>
<dbReference type="AlphaFoldDB" id="A0A398BG33"/>
<reference evidence="1 2" key="1">
    <citation type="submission" date="2018-08" db="EMBL/GenBank/DDBJ databases">
        <title>Bacillus jemisoniae sp. nov., Bacillus chryseoplanitiae sp. nov., Bacillus resnikiae sp. nov., and Bacillus frankliniae sp. nov., isolated from Viking spacecraft and associated surfaces.</title>
        <authorList>
            <person name="Seuylemezian A."/>
            <person name="Vaishampayan P."/>
        </authorList>
    </citation>
    <scope>NUCLEOTIDE SEQUENCE [LARGE SCALE GENOMIC DNA]</scope>
    <source>
        <strain evidence="1 2">MA001</strain>
    </source>
</reference>
<gene>
    <name evidence="1" type="ORF">D1953_01375</name>
</gene>
<accession>A0A398BG33</accession>
<comment type="caution">
    <text evidence="1">The sequence shown here is derived from an EMBL/GenBank/DDBJ whole genome shotgun (WGS) entry which is preliminary data.</text>
</comment>
<dbReference type="EMBL" id="QWVS01000002">
    <property type="protein sequence ID" value="RID89245.1"/>
    <property type="molecule type" value="Genomic_DNA"/>
</dbReference>
<proteinExistence type="predicted"/>
<dbReference type="RefSeq" id="WP_119115355.1">
    <property type="nucleotide sequence ID" value="NZ_QWVS01000002.1"/>
</dbReference>
<protein>
    <recommendedName>
        <fullName evidence="3">ABC transporter periplasmic binding protein yphF</fullName>
    </recommendedName>
</protein>
<keyword evidence="2" id="KW-1185">Reference proteome</keyword>
<organism evidence="1 2">
    <name type="scientific">Peribacillus asahii</name>
    <dbReference type="NCBI Taxonomy" id="228899"/>
    <lineage>
        <taxon>Bacteria</taxon>
        <taxon>Bacillati</taxon>
        <taxon>Bacillota</taxon>
        <taxon>Bacilli</taxon>
        <taxon>Bacillales</taxon>
        <taxon>Bacillaceae</taxon>
        <taxon>Peribacillus</taxon>
    </lineage>
</organism>
<name>A0A398BG33_9BACI</name>
<evidence type="ECO:0008006" key="3">
    <source>
        <dbReference type="Google" id="ProtNLM"/>
    </source>
</evidence>